<dbReference type="eggNOG" id="COG2205">
    <property type="taxonomic scope" value="Bacteria"/>
</dbReference>
<dbReference type="STRING" id="497965.Cyan7822_1721"/>
<dbReference type="eggNOG" id="COG0517">
    <property type="taxonomic scope" value="Bacteria"/>
</dbReference>
<evidence type="ECO:0000256" key="1">
    <source>
        <dbReference type="ARBA" id="ARBA00000085"/>
    </source>
</evidence>
<evidence type="ECO:0000259" key="10">
    <source>
        <dbReference type="PROSITE" id="PS50110"/>
    </source>
</evidence>
<dbReference type="InterPro" id="IPR036890">
    <property type="entry name" value="HATPase_C_sf"/>
</dbReference>
<dbReference type="KEGG" id="cyj:Cyan7822_1721"/>
<dbReference type="Gene3D" id="1.10.287.130">
    <property type="match status" value="1"/>
</dbReference>
<evidence type="ECO:0000256" key="5">
    <source>
        <dbReference type="ARBA" id="ARBA00023012"/>
    </source>
</evidence>
<evidence type="ECO:0000256" key="4">
    <source>
        <dbReference type="ARBA" id="ARBA00022777"/>
    </source>
</evidence>
<keyword evidence="5" id="KW-0902">Two-component regulatory system</keyword>
<evidence type="ECO:0000256" key="6">
    <source>
        <dbReference type="PROSITE-ProRule" id="PRU00169"/>
    </source>
</evidence>
<dbReference type="InterPro" id="IPR046342">
    <property type="entry name" value="CBS_dom_sf"/>
</dbReference>
<organism evidence="12 13">
    <name type="scientific">Gloeothece verrucosa (strain PCC 7822)</name>
    <name type="common">Cyanothece sp. (strain PCC 7822)</name>
    <dbReference type="NCBI Taxonomy" id="497965"/>
    <lineage>
        <taxon>Bacteria</taxon>
        <taxon>Bacillati</taxon>
        <taxon>Cyanobacteriota</taxon>
        <taxon>Cyanophyceae</taxon>
        <taxon>Oscillatoriophycideae</taxon>
        <taxon>Chroococcales</taxon>
        <taxon>Aphanothecaceae</taxon>
        <taxon>Gloeothece</taxon>
        <taxon>Gloeothece verrucosa</taxon>
    </lineage>
</organism>
<name>E0U7L3_GLOV7</name>
<dbReference type="RefSeq" id="WP_013321816.1">
    <property type="nucleotide sequence ID" value="NC_014501.1"/>
</dbReference>
<dbReference type="InterPro" id="IPR003594">
    <property type="entry name" value="HATPase_dom"/>
</dbReference>
<keyword evidence="7" id="KW-0129">CBS domain</keyword>
<dbReference type="SUPFAM" id="SSF54631">
    <property type="entry name" value="CBS-domain pair"/>
    <property type="match status" value="1"/>
</dbReference>
<dbReference type="GO" id="GO:0000155">
    <property type="term" value="F:phosphorelay sensor kinase activity"/>
    <property type="evidence" value="ECO:0007669"/>
    <property type="project" value="InterPro"/>
</dbReference>
<dbReference type="InterPro" id="IPR001789">
    <property type="entry name" value="Sig_transdc_resp-reg_receiver"/>
</dbReference>
<dbReference type="SUPFAM" id="SSF47384">
    <property type="entry name" value="Homodimeric domain of signal transducing histidine kinase"/>
    <property type="match status" value="1"/>
</dbReference>
<keyword evidence="3" id="KW-0597">Phosphoprotein</keyword>
<dbReference type="InterPro" id="IPR011006">
    <property type="entry name" value="CheY-like_superfamily"/>
</dbReference>
<keyword evidence="4 12" id="KW-0808">Transferase</keyword>
<dbReference type="SUPFAM" id="SSF52172">
    <property type="entry name" value="CheY-like"/>
    <property type="match status" value="1"/>
</dbReference>
<feature type="compositionally biased region" description="Basic and acidic residues" evidence="8">
    <location>
        <begin position="260"/>
        <end position="271"/>
    </location>
</feature>
<dbReference type="SMART" id="SM00388">
    <property type="entry name" value="HisKA"/>
    <property type="match status" value="1"/>
</dbReference>
<dbReference type="SMART" id="SM00448">
    <property type="entry name" value="REC"/>
    <property type="match status" value="1"/>
</dbReference>
<accession>E0U7L3</accession>
<feature type="domain" description="CBS" evidence="11">
    <location>
        <begin position="11"/>
        <end position="73"/>
    </location>
</feature>
<dbReference type="Gene3D" id="3.40.50.2300">
    <property type="match status" value="1"/>
</dbReference>
<evidence type="ECO:0000256" key="2">
    <source>
        <dbReference type="ARBA" id="ARBA00012438"/>
    </source>
</evidence>
<dbReference type="PROSITE" id="PS51371">
    <property type="entry name" value="CBS"/>
    <property type="match status" value="1"/>
</dbReference>
<proteinExistence type="predicted"/>
<dbReference type="Pfam" id="PF00512">
    <property type="entry name" value="HisKA"/>
    <property type="match status" value="1"/>
</dbReference>
<dbReference type="Gene3D" id="3.30.565.10">
    <property type="entry name" value="Histidine kinase-like ATPase, C-terminal domain"/>
    <property type="match status" value="1"/>
</dbReference>
<dbReference type="InterPro" id="IPR003661">
    <property type="entry name" value="HisK_dim/P_dom"/>
</dbReference>
<comment type="catalytic activity">
    <reaction evidence="1">
        <text>ATP + protein L-histidine = ADP + protein N-phospho-L-histidine.</text>
        <dbReference type="EC" id="2.7.13.3"/>
    </reaction>
</comment>
<dbReference type="EC" id="2.7.13.3" evidence="2"/>
<dbReference type="AlphaFoldDB" id="E0U7L3"/>
<dbReference type="CDD" id="cd00082">
    <property type="entry name" value="HisKA"/>
    <property type="match status" value="1"/>
</dbReference>
<dbReference type="PRINTS" id="PR00344">
    <property type="entry name" value="BCTRLSENSOR"/>
</dbReference>
<dbReference type="HOGENOM" id="CLU_009061_0_0_3"/>
<dbReference type="Pfam" id="PF02518">
    <property type="entry name" value="HATPase_c"/>
    <property type="match status" value="1"/>
</dbReference>
<dbReference type="InterPro" id="IPR036097">
    <property type="entry name" value="HisK_dim/P_sf"/>
</dbReference>
<dbReference type="InterPro" id="IPR005467">
    <property type="entry name" value="His_kinase_dom"/>
</dbReference>
<evidence type="ECO:0000313" key="13">
    <source>
        <dbReference type="Proteomes" id="UP000008206"/>
    </source>
</evidence>
<feature type="domain" description="Histidine kinase" evidence="9">
    <location>
        <begin position="354"/>
        <end position="576"/>
    </location>
</feature>
<evidence type="ECO:0000256" key="7">
    <source>
        <dbReference type="PROSITE-ProRule" id="PRU00703"/>
    </source>
</evidence>
<reference evidence="13" key="1">
    <citation type="journal article" date="2011" name="MBio">
        <title>Novel metabolic attributes of the genus Cyanothece, comprising a group of unicellular nitrogen-fixing Cyanobacteria.</title>
        <authorList>
            <person name="Bandyopadhyay A."/>
            <person name="Elvitigala T."/>
            <person name="Welsh E."/>
            <person name="Stockel J."/>
            <person name="Liberton M."/>
            <person name="Min H."/>
            <person name="Sherman L.A."/>
            <person name="Pakrasi H.B."/>
        </authorList>
    </citation>
    <scope>NUCLEOTIDE SEQUENCE [LARGE SCALE GENOMIC DNA]</scope>
    <source>
        <strain evidence="13">PCC 7822</strain>
    </source>
</reference>
<protein>
    <recommendedName>
        <fullName evidence="2">histidine kinase</fullName>
        <ecNumber evidence="2">2.7.13.3</ecNumber>
    </recommendedName>
</protein>
<evidence type="ECO:0000259" key="11">
    <source>
        <dbReference type="PROSITE" id="PS51371"/>
    </source>
</evidence>
<evidence type="ECO:0000256" key="8">
    <source>
        <dbReference type="SAM" id="MobiDB-lite"/>
    </source>
</evidence>
<feature type="domain" description="Response regulatory" evidence="10">
    <location>
        <begin position="595"/>
        <end position="708"/>
    </location>
</feature>
<keyword evidence="13" id="KW-1185">Reference proteome</keyword>
<dbReference type="SMART" id="SM00387">
    <property type="entry name" value="HATPase_c"/>
    <property type="match status" value="1"/>
</dbReference>
<evidence type="ECO:0000256" key="3">
    <source>
        <dbReference type="ARBA" id="ARBA00022553"/>
    </source>
</evidence>
<dbReference type="PROSITE" id="PS50110">
    <property type="entry name" value="RESPONSE_REGULATORY"/>
    <property type="match status" value="1"/>
</dbReference>
<evidence type="ECO:0000259" key="9">
    <source>
        <dbReference type="PROSITE" id="PS50109"/>
    </source>
</evidence>
<dbReference type="InterPro" id="IPR000644">
    <property type="entry name" value="CBS_dom"/>
</dbReference>
<dbReference type="eggNOG" id="COG3437">
    <property type="taxonomic scope" value="Bacteria"/>
</dbReference>
<dbReference type="EMBL" id="CP002198">
    <property type="protein sequence ID" value="ADN13709.1"/>
    <property type="molecule type" value="Genomic_DNA"/>
</dbReference>
<sequence>MFSSTVTLDHFIQPVPIFEPTTDLDMILAIFQSKPDEVIAVVNEQGKLMGTISGSHLLQYLPQWLSYQLSGKERQLQQCLNECKNLLNPLITLPAQMSVGEFGLSLPESPTAPHHLQSYALVDQQEKFLGLLNGWKLLKFLFSGGESSIHQSQKNNESKLEQLLFEFLEQLPIPVLVSSQKGQVAYQNSSWHQQLGDYLPYDQVNPSFCPYFSLVPLSTKKATYPEKTVNLADIPESESVKGRVLTSVQLLSRQGQQEQSNHRVALEKSDLSARQPRNRAPELLSPTLSKSCSHLPWQFIKVPLSFKSLPSSVEPSWLVMALDITQHQRVCQDLALKNSELIQLNRLKDEFFTCISHELKSPLTSVIGLSSLLKEQKLGSLNERQVRYSELIYHSGRQLMMLVNDLLDLTRLETGQLKLKPIPLDVKTICQQAYQTFEERNKGKIDFPIPFTLEIDPGIEQIVADELRMQQMLFHLLDNAIKLSNSDGEIGLKVNRWENWLAFTVWDTGLGIPEDSQNLLFQQWQSQENPLSEQLEGTGLGLVLTQRLAKAHGGEISFISRKGRGSQFTLLLPISLTQQTLEDSRKTTITQIYPLVLVVESISTSIEQMTDLLTRLGYRVVIARTGTEALEKARQLQPATIFLNPLLPVLSGWDVLKLLKSDPATKQIKVIVTSFHCDQPHSEKVGADGFLSLPVEESNLQAILHKADPIVLPQLDHLTILRLHPDLEQSDWMGSVIDSQFDSCLGKQLSQLNCRLLEADSLEQAEMIASVWDINVVVLDGRSLEDPWNYLLGLSQCENLAALPLVTLDTEITSSANKIEKLSVFPCLLPYHENKIEQLLEVIQIAARTRLNIHH</sequence>
<dbReference type="Pfam" id="PF00072">
    <property type="entry name" value="Response_reg"/>
    <property type="match status" value="1"/>
</dbReference>
<dbReference type="PROSITE" id="PS50109">
    <property type="entry name" value="HIS_KIN"/>
    <property type="match status" value="1"/>
</dbReference>
<keyword evidence="4 12" id="KW-0418">Kinase</keyword>
<dbReference type="SUPFAM" id="SSF55874">
    <property type="entry name" value="ATPase domain of HSP90 chaperone/DNA topoisomerase II/histidine kinase"/>
    <property type="match status" value="1"/>
</dbReference>
<gene>
    <name evidence="12" type="ordered locus">Cyan7822_1721</name>
</gene>
<evidence type="ECO:0000313" key="12">
    <source>
        <dbReference type="EMBL" id="ADN13709.1"/>
    </source>
</evidence>
<feature type="region of interest" description="Disordered" evidence="8">
    <location>
        <begin position="252"/>
        <end position="285"/>
    </location>
</feature>
<dbReference type="InterPro" id="IPR004358">
    <property type="entry name" value="Sig_transdc_His_kin-like_C"/>
</dbReference>
<dbReference type="Proteomes" id="UP000008206">
    <property type="component" value="Chromosome"/>
</dbReference>
<dbReference type="PANTHER" id="PTHR43547:SF2">
    <property type="entry name" value="HYBRID SIGNAL TRANSDUCTION HISTIDINE KINASE C"/>
    <property type="match status" value="1"/>
</dbReference>
<comment type="caution">
    <text evidence="6">Lacks conserved residue(s) required for the propagation of feature annotation.</text>
</comment>
<dbReference type="OrthoDB" id="510512at2"/>
<dbReference type="PANTHER" id="PTHR43547">
    <property type="entry name" value="TWO-COMPONENT HISTIDINE KINASE"/>
    <property type="match status" value="1"/>
</dbReference>